<dbReference type="Pfam" id="PF00753">
    <property type="entry name" value="Lactamase_B"/>
    <property type="match status" value="1"/>
</dbReference>
<dbReference type="PANTHER" id="PTHR13754">
    <property type="entry name" value="METALLO-BETA-LACTAMASE SUPERFAMILY PROTEIN"/>
    <property type="match status" value="1"/>
</dbReference>
<dbReference type="Gene3D" id="3.60.15.10">
    <property type="entry name" value="Ribonuclease Z/Hydroxyacylglutathione hydrolase-like"/>
    <property type="match status" value="1"/>
</dbReference>
<dbReference type="PANTHER" id="PTHR13754:SF13">
    <property type="entry name" value="METALLO-BETA-LACTAMASE SUPERFAMILY PROTEIN (AFU_ORTHOLOGUE AFUA_3G07630)"/>
    <property type="match status" value="1"/>
</dbReference>
<organism evidence="2">
    <name type="scientific">Thermogladius calderae</name>
    <dbReference type="NCBI Taxonomy" id="1200300"/>
    <lineage>
        <taxon>Archaea</taxon>
        <taxon>Thermoproteota</taxon>
        <taxon>Thermoprotei</taxon>
        <taxon>Desulfurococcales</taxon>
        <taxon>Desulfurococcaceae</taxon>
        <taxon>Thermogladius</taxon>
    </lineage>
</organism>
<keyword evidence="2" id="KW-0378">Hydrolase</keyword>
<gene>
    <name evidence="2" type="ORF">ENM60_05415</name>
</gene>
<evidence type="ECO:0000313" key="2">
    <source>
        <dbReference type="EMBL" id="HHP68203.1"/>
    </source>
</evidence>
<sequence>MEVIVLYDDLPSSIKGCIRGFGLSLFVQGGGFRILFDAGSSPDVLLNNARVAGVDLKSLDAVVVSHAHLDHTGGLRGLPARNVPVYVPYGQHRGLVSWLHSIGFENVVVVRDLQEVGGGAYVMAYPESTISEQSLLLESPGGLTMLVGCGHPGVHYMVGKAASRGFKVERVVGGLHLSDQPEYKVRGVVMELERLGVRELIPLHCSGGATLEYGRLLGLVREEPALCKTYSI</sequence>
<reference evidence="2" key="1">
    <citation type="journal article" date="2020" name="mSystems">
        <title>Genome- and Community-Level Interaction Insights into Carbon Utilization and Element Cycling Functions of Hydrothermarchaeota in Hydrothermal Sediment.</title>
        <authorList>
            <person name="Zhou Z."/>
            <person name="Liu Y."/>
            <person name="Xu W."/>
            <person name="Pan J."/>
            <person name="Luo Z.H."/>
            <person name="Li M."/>
        </authorList>
    </citation>
    <scope>NUCLEOTIDE SEQUENCE [LARGE SCALE GENOMIC DNA]</scope>
    <source>
        <strain evidence="2">SpSt-110</strain>
    </source>
</reference>
<feature type="domain" description="Metallo-beta-lactamase" evidence="1">
    <location>
        <begin position="21"/>
        <end position="204"/>
    </location>
</feature>
<name>A0A7J3Y061_9CREN</name>
<accession>A0A7J3Y061</accession>
<dbReference type="InterPro" id="IPR001279">
    <property type="entry name" value="Metallo-B-lactamas"/>
</dbReference>
<evidence type="ECO:0000259" key="1">
    <source>
        <dbReference type="SMART" id="SM00849"/>
    </source>
</evidence>
<comment type="caution">
    <text evidence="2">The sequence shown here is derived from an EMBL/GenBank/DDBJ whole genome shotgun (WGS) entry which is preliminary data.</text>
</comment>
<proteinExistence type="predicted"/>
<dbReference type="GO" id="GO:0016740">
    <property type="term" value="F:transferase activity"/>
    <property type="evidence" value="ECO:0007669"/>
    <property type="project" value="TreeGrafter"/>
</dbReference>
<dbReference type="SMART" id="SM00849">
    <property type="entry name" value="Lactamase_B"/>
    <property type="match status" value="1"/>
</dbReference>
<dbReference type="SUPFAM" id="SSF56281">
    <property type="entry name" value="Metallo-hydrolase/oxidoreductase"/>
    <property type="match status" value="1"/>
</dbReference>
<dbReference type="AlphaFoldDB" id="A0A7J3Y061"/>
<protein>
    <submittedName>
        <fullName evidence="2">MBL fold metallo-hydrolase</fullName>
    </submittedName>
</protein>
<dbReference type="InterPro" id="IPR036866">
    <property type="entry name" value="RibonucZ/Hydroxyglut_hydro"/>
</dbReference>
<dbReference type="InterPro" id="IPR041712">
    <property type="entry name" value="DHPS-like_MBL-fold"/>
</dbReference>
<dbReference type="CDD" id="cd07713">
    <property type="entry name" value="DHPS-like_MBL-fold"/>
    <property type="match status" value="1"/>
</dbReference>
<dbReference type="GO" id="GO:0016787">
    <property type="term" value="F:hydrolase activity"/>
    <property type="evidence" value="ECO:0007669"/>
    <property type="project" value="UniProtKB-KW"/>
</dbReference>
<dbReference type="EMBL" id="DRYK01000066">
    <property type="protein sequence ID" value="HHP68203.1"/>
    <property type="molecule type" value="Genomic_DNA"/>
</dbReference>
<dbReference type="InterPro" id="IPR052926">
    <property type="entry name" value="Metallo-beta-lactamase_dom"/>
</dbReference>